<dbReference type="PANTHER" id="PTHR43215:SF14">
    <property type="entry name" value="RADIAL SPOKE HEAD 1 HOMOLOG"/>
    <property type="match status" value="1"/>
</dbReference>
<keyword evidence="4" id="KW-1185">Reference proteome</keyword>
<dbReference type="GO" id="GO:0016020">
    <property type="term" value="C:membrane"/>
    <property type="evidence" value="ECO:0007669"/>
    <property type="project" value="UniProtKB-ARBA"/>
</dbReference>
<dbReference type="Gene3D" id="2.20.110.10">
    <property type="entry name" value="Histone H3 K4-specific methyltransferase SET7/9 N-terminal domain"/>
    <property type="match status" value="2"/>
</dbReference>
<dbReference type="Proteomes" id="UP000650467">
    <property type="component" value="Unassembled WGS sequence"/>
</dbReference>
<evidence type="ECO:0000313" key="3">
    <source>
        <dbReference type="EMBL" id="KAG2422389.1"/>
    </source>
</evidence>
<dbReference type="SUPFAM" id="SSF82185">
    <property type="entry name" value="Histone H3 K4-specific methyltransferase SET7/9 N-terminal domain"/>
    <property type="match status" value="1"/>
</dbReference>
<dbReference type="OrthoDB" id="270720at2759"/>
<organism evidence="3 4">
    <name type="scientific">Chlamydomonas incerta</name>
    <dbReference type="NCBI Taxonomy" id="51695"/>
    <lineage>
        <taxon>Eukaryota</taxon>
        <taxon>Viridiplantae</taxon>
        <taxon>Chlorophyta</taxon>
        <taxon>core chlorophytes</taxon>
        <taxon>Chlorophyceae</taxon>
        <taxon>CS clade</taxon>
        <taxon>Chlamydomonadales</taxon>
        <taxon>Chlamydomonadaceae</taxon>
        <taxon>Chlamydomonas</taxon>
    </lineage>
</organism>
<dbReference type="EMBL" id="JAEHOC010000110">
    <property type="protein sequence ID" value="KAG2422389.1"/>
    <property type="molecule type" value="Genomic_DNA"/>
</dbReference>
<accession>A0A835SH65</accession>
<sequence length="216" mass="23510">MADDELPPQPVWEGPLDEDGKPHGLGKMEYPPPPMGEDDEEEKPGDKFEGTMEHGVRTGKGTYTWGVNGAVYSGDYVNGKKHGKGKMVYPDKGVYEGDWVEDVMQGQGTYTYPTGDIYQGAFWAGKRHGKGMYHYKGPCCQLVGDWADGGFTYGRWVFADGSMFMGKFGGAAADSKPTAGSYFYSSSSLVQEGHFAKDGSWVGHRDPAVGKEFSVA</sequence>
<proteinExistence type="predicted"/>
<comment type="caution">
    <text evidence="3">The sequence shown here is derived from an EMBL/GenBank/DDBJ whole genome shotgun (WGS) entry which is preliminary data.</text>
</comment>
<dbReference type="Pfam" id="PF02493">
    <property type="entry name" value="MORN"/>
    <property type="match status" value="5"/>
</dbReference>
<feature type="compositionally biased region" description="Basic and acidic residues" evidence="2">
    <location>
        <begin position="44"/>
        <end position="54"/>
    </location>
</feature>
<evidence type="ECO:0000256" key="2">
    <source>
        <dbReference type="SAM" id="MobiDB-lite"/>
    </source>
</evidence>
<gene>
    <name evidence="3" type="ORF">HXX76_016075</name>
</gene>
<name>A0A835SH65_CHLIN</name>
<dbReference type="AlphaFoldDB" id="A0A835SH65"/>
<feature type="region of interest" description="Disordered" evidence="2">
    <location>
        <begin position="1"/>
        <end position="54"/>
    </location>
</feature>
<keyword evidence="1" id="KW-0677">Repeat</keyword>
<dbReference type="SMART" id="SM00698">
    <property type="entry name" value="MORN"/>
    <property type="match status" value="4"/>
</dbReference>
<protein>
    <submittedName>
        <fullName evidence="3">Uncharacterized protein</fullName>
    </submittedName>
</protein>
<dbReference type="PANTHER" id="PTHR43215">
    <property type="entry name" value="RADIAL SPOKE HEAD 1 HOMOLOG"/>
    <property type="match status" value="1"/>
</dbReference>
<dbReference type="InterPro" id="IPR003409">
    <property type="entry name" value="MORN"/>
</dbReference>
<evidence type="ECO:0000313" key="4">
    <source>
        <dbReference type="Proteomes" id="UP000650467"/>
    </source>
</evidence>
<reference evidence="3" key="1">
    <citation type="journal article" date="2020" name="bioRxiv">
        <title>Comparative genomics of Chlamydomonas.</title>
        <authorList>
            <person name="Craig R.J."/>
            <person name="Hasan A.R."/>
            <person name="Ness R.W."/>
            <person name="Keightley P.D."/>
        </authorList>
    </citation>
    <scope>NUCLEOTIDE SEQUENCE</scope>
    <source>
        <strain evidence="3">SAG 7.73</strain>
    </source>
</reference>
<evidence type="ECO:0000256" key="1">
    <source>
        <dbReference type="ARBA" id="ARBA00022737"/>
    </source>
</evidence>